<dbReference type="OrthoDB" id="5469at2"/>
<evidence type="ECO:0000313" key="1">
    <source>
        <dbReference type="EMBL" id="RDU23470.1"/>
    </source>
</evidence>
<evidence type="ECO:0008006" key="3">
    <source>
        <dbReference type="Google" id="ProtNLM"/>
    </source>
</evidence>
<dbReference type="GO" id="GO:0006355">
    <property type="term" value="P:regulation of DNA-templated transcription"/>
    <property type="evidence" value="ECO:0007669"/>
    <property type="project" value="InterPro"/>
</dbReference>
<dbReference type="InterPro" id="IPR009366">
    <property type="entry name" value="Protein_Veg"/>
</dbReference>
<dbReference type="PANTHER" id="PTHR40026:SF1">
    <property type="entry name" value="PROTEIN VEG"/>
    <property type="match status" value="1"/>
</dbReference>
<dbReference type="EMBL" id="QRCT01000026">
    <property type="protein sequence ID" value="RDU23470.1"/>
    <property type="molecule type" value="Genomic_DNA"/>
</dbReference>
<accession>A0A371AVG9</accession>
<dbReference type="Pfam" id="PF06257">
    <property type="entry name" value="VEG"/>
    <property type="match status" value="1"/>
</dbReference>
<keyword evidence="2" id="KW-1185">Reference proteome</keyword>
<proteinExistence type="predicted"/>
<dbReference type="AlphaFoldDB" id="A0A371AVG9"/>
<name>A0A371AVG9_9FIRM</name>
<sequence>MRQEDIDKVRASVGRQLGSKVLIKLNKGRHKIDVAEGIIKEAYPSIFVIEVEGDTTEEPSKMLSFSYTDVLTKDVRMKLC</sequence>
<evidence type="ECO:0000313" key="2">
    <source>
        <dbReference type="Proteomes" id="UP000255036"/>
    </source>
</evidence>
<gene>
    <name evidence="1" type="ORF">DWV06_09625</name>
</gene>
<organism evidence="1 2">
    <name type="scientific">Anaerosacchariphilus polymeriproducens</name>
    <dbReference type="NCBI Taxonomy" id="1812858"/>
    <lineage>
        <taxon>Bacteria</taxon>
        <taxon>Bacillati</taxon>
        <taxon>Bacillota</taxon>
        <taxon>Clostridia</taxon>
        <taxon>Lachnospirales</taxon>
        <taxon>Lachnospiraceae</taxon>
        <taxon>Anaerosacchariphilus</taxon>
    </lineage>
</organism>
<comment type="caution">
    <text evidence="1">The sequence shown here is derived from an EMBL/GenBank/DDBJ whole genome shotgun (WGS) entry which is preliminary data.</text>
</comment>
<dbReference type="Proteomes" id="UP000255036">
    <property type="component" value="Unassembled WGS sequence"/>
</dbReference>
<dbReference type="Gene3D" id="2.30.30.100">
    <property type="match status" value="1"/>
</dbReference>
<protein>
    <recommendedName>
        <fullName evidence="3">Veg protein</fullName>
    </recommendedName>
</protein>
<reference evidence="1 2" key="1">
    <citation type="submission" date="2018-07" db="EMBL/GenBank/DDBJ databases">
        <title>Anaerosacharophilus polymeroproducens gen. nov. sp. nov., an anaerobic bacterium isolated from salt field.</title>
        <authorList>
            <person name="Kim W."/>
            <person name="Yang S.-H."/>
            <person name="Oh J."/>
            <person name="Lee J.-H."/>
            <person name="Kwon K.K."/>
        </authorList>
    </citation>
    <scope>NUCLEOTIDE SEQUENCE [LARGE SCALE GENOMIC DNA]</scope>
    <source>
        <strain evidence="1 2">MCWD5</strain>
    </source>
</reference>
<dbReference type="PANTHER" id="PTHR40026">
    <property type="entry name" value="PROTEIN VEG"/>
    <property type="match status" value="1"/>
</dbReference>